<name>A0A161QM76_9BRAD</name>
<reference evidence="1 2" key="1">
    <citation type="submission" date="2016-03" db="EMBL/GenBank/DDBJ databases">
        <title>Microsymbionts genomes from the relict species Vavilovia formosa (Stev.) Fed.</title>
        <authorList>
            <person name="Kopat V."/>
            <person name="Chirak E."/>
            <person name="Kimeklis A."/>
            <person name="Andronov E."/>
        </authorList>
    </citation>
    <scope>NUCLEOTIDE SEQUENCE [LARGE SCALE GENOMIC DNA]</scope>
    <source>
        <strain evidence="1 2">Vaf07</strain>
    </source>
</reference>
<evidence type="ECO:0000313" key="2">
    <source>
        <dbReference type="Proteomes" id="UP000076574"/>
    </source>
</evidence>
<dbReference type="Proteomes" id="UP000076574">
    <property type="component" value="Unassembled WGS sequence"/>
</dbReference>
<organism evidence="1 2">
    <name type="scientific">Tardiphaga robiniae</name>
    <dbReference type="NCBI Taxonomy" id="943830"/>
    <lineage>
        <taxon>Bacteria</taxon>
        <taxon>Pseudomonadati</taxon>
        <taxon>Pseudomonadota</taxon>
        <taxon>Alphaproteobacteria</taxon>
        <taxon>Hyphomicrobiales</taxon>
        <taxon>Nitrobacteraceae</taxon>
        <taxon>Tardiphaga</taxon>
    </lineage>
</organism>
<protein>
    <submittedName>
        <fullName evidence="1">Uncharacterized protein</fullName>
    </submittedName>
</protein>
<dbReference type="AlphaFoldDB" id="A0A161QM76"/>
<sequence length="117" mass="12980">MAFWLYSVASKSPCLRARSAAFTPHARAIRSHIAWHTITDTRRLLVTRNRIALDTGAYGTGHLTTLIIDPVSDSLDFAWTVQSDSEVTVEFTGPDVTSVPEGHQNYFNTISKTQSAR</sequence>
<evidence type="ECO:0000313" key="1">
    <source>
        <dbReference type="EMBL" id="KZD21174.1"/>
    </source>
</evidence>
<proteinExistence type="predicted"/>
<gene>
    <name evidence="1" type="ORF">A4A58_15465</name>
</gene>
<dbReference type="EMBL" id="LVYV01000053">
    <property type="protein sequence ID" value="KZD21174.1"/>
    <property type="molecule type" value="Genomic_DNA"/>
</dbReference>
<keyword evidence="2" id="KW-1185">Reference proteome</keyword>
<accession>A0A161QM76</accession>
<comment type="caution">
    <text evidence="1">The sequence shown here is derived from an EMBL/GenBank/DDBJ whole genome shotgun (WGS) entry which is preliminary data.</text>
</comment>